<proteinExistence type="predicted"/>
<dbReference type="OrthoDB" id="291826at2"/>
<keyword evidence="1" id="KW-0812">Transmembrane</keyword>
<evidence type="ECO:0000313" key="2">
    <source>
        <dbReference type="EMBL" id="QEG34572.1"/>
    </source>
</evidence>
<organism evidence="2 3">
    <name type="scientific">Bythopirellula goksoeyrii</name>
    <dbReference type="NCBI Taxonomy" id="1400387"/>
    <lineage>
        <taxon>Bacteria</taxon>
        <taxon>Pseudomonadati</taxon>
        <taxon>Planctomycetota</taxon>
        <taxon>Planctomycetia</taxon>
        <taxon>Pirellulales</taxon>
        <taxon>Lacipirellulaceae</taxon>
        <taxon>Bythopirellula</taxon>
    </lineage>
</organism>
<dbReference type="AlphaFoldDB" id="A0A5B9QAS2"/>
<protein>
    <submittedName>
        <fullName evidence="2">Uncharacterized protein</fullName>
    </submittedName>
</protein>
<dbReference type="KEGG" id="bgok:Pr1d_18530"/>
<keyword evidence="3" id="KW-1185">Reference proteome</keyword>
<keyword evidence="1" id="KW-0472">Membrane</keyword>
<reference evidence="2 3" key="1">
    <citation type="submission" date="2019-08" db="EMBL/GenBank/DDBJ databases">
        <title>Deep-cultivation of Planctomycetes and their phenomic and genomic characterization uncovers novel biology.</title>
        <authorList>
            <person name="Wiegand S."/>
            <person name="Jogler M."/>
            <person name="Boedeker C."/>
            <person name="Pinto D."/>
            <person name="Vollmers J."/>
            <person name="Rivas-Marin E."/>
            <person name="Kohn T."/>
            <person name="Peeters S.H."/>
            <person name="Heuer A."/>
            <person name="Rast P."/>
            <person name="Oberbeckmann S."/>
            <person name="Bunk B."/>
            <person name="Jeske O."/>
            <person name="Meyerdierks A."/>
            <person name="Storesund J.E."/>
            <person name="Kallscheuer N."/>
            <person name="Luecker S."/>
            <person name="Lage O.M."/>
            <person name="Pohl T."/>
            <person name="Merkel B.J."/>
            <person name="Hornburger P."/>
            <person name="Mueller R.-W."/>
            <person name="Bruemmer F."/>
            <person name="Labrenz M."/>
            <person name="Spormann A.M."/>
            <person name="Op den Camp H."/>
            <person name="Overmann J."/>
            <person name="Amann R."/>
            <person name="Jetten M.S.M."/>
            <person name="Mascher T."/>
            <person name="Medema M.H."/>
            <person name="Devos D.P."/>
            <person name="Kaster A.-K."/>
            <person name="Ovreas L."/>
            <person name="Rohde M."/>
            <person name="Galperin M.Y."/>
            <person name="Jogler C."/>
        </authorList>
    </citation>
    <scope>NUCLEOTIDE SEQUENCE [LARGE SCALE GENOMIC DNA]</scope>
    <source>
        <strain evidence="2 3">Pr1d</strain>
    </source>
</reference>
<name>A0A5B9QAS2_9BACT</name>
<dbReference type="EMBL" id="CP042913">
    <property type="protein sequence ID" value="QEG34572.1"/>
    <property type="molecule type" value="Genomic_DNA"/>
</dbReference>
<accession>A0A5B9QAS2</accession>
<dbReference type="RefSeq" id="WP_148073199.1">
    <property type="nucleotide sequence ID" value="NZ_CP042913.1"/>
</dbReference>
<gene>
    <name evidence="2" type="ORF">Pr1d_18530</name>
</gene>
<evidence type="ECO:0000313" key="3">
    <source>
        <dbReference type="Proteomes" id="UP000323917"/>
    </source>
</evidence>
<feature type="transmembrane region" description="Helical" evidence="1">
    <location>
        <begin position="65"/>
        <end position="83"/>
    </location>
</feature>
<dbReference type="Proteomes" id="UP000323917">
    <property type="component" value="Chromosome"/>
</dbReference>
<sequence length="397" mass="44293">MSENIPANDSALDLDPELQAAVSAVLSEPIDLAAIERIKAKAKQLSPRSERRRTASESSSSRRTWVSMALAASLLLAIGIAVLSPSTNSAFGQVMKQLREAGAFRYVYLLYMDDSEQPIESTVMVAENGRQRHELLQTVSISDAFGVPRLTLLTDTQTAIVPTPVERKNPPTNETILDWFEKLRNHSGKPERRLDRKELDGRTVDGFVAKVQHQEYVLWIDVATNELVQIEFGPLVKGTKIRQIVMKDFQFNQEFEQSLFSLEVPPGYRIQKLKSITEATGGEQSIISALKGYLKLSEGKFPDSITDWGEWAVLFSRDGELSDEDTQVMGHLGAITPFLVTKSSTDYEYLGKGKTTDGQPSIVFWWRNEEGIIRAINSDLTVTEVEEGDLPQSNETP</sequence>
<evidence type="ECO:0000256" key="1">
    <source>
        <dbReference type="SAM" id="Phobius"/>
    </source>
</evidence>
<keyword evidence="1" id="KW-1133">Transmembrane helix</keyword>